<protein>
    <recommendedName>
        <fullName evidence="2">chitinase</fullName>
        <ecNumber evidence="2">3.2.1.14</ecNumber>
    </recommendedName>
</protein>
<evidence type="ECO:0000259" key="5">
    <source>
        <dbReference type="PROSITE" id="PS51910"/>
    </source>
</evidence>
<dbReference type="InterPro" id="IPR050314">
    <property type="entry name" value="Glycosyl_Hydrlase_18"/>
</dbReference>
<dbReference type="GO" id="GO:0008843">
    <property type="term" value="F:endochitinase activity"/>
    <property type="evidence" value="ECO:0007669"/>
    <property type="project" value="UniProtKB-EC"/>
</dbReference>
<comment type="similarity">
    <text evidence="1">Belongs to the glycosyl hydrolase 18 family. Chitinase class V subfamily.</text>
</comment>
<name>A0ABR3ZGD0_9PEZI</name>
<feature type="domain" description="GH18" evidence="5">
    <location>
        <begin position="72"/>
        <end position="430"/>
    </location>
</feature>
<evidence type="ECO:0000313" key="6">
    <source>
        <dbReference type="EMBL" id="KAL1899768.1"/>
    </source>
</evidence>
<evidence type="ECO:0000256" key="3">
    <source>
        <dbReference type="SAM" id="MobiDB-lite"/>
    </source>
</evidence>
<keyword evidence="6" id="KW-0378">Hydrolase</keyword>
<dbReference type="Gene3D" id="3.10.50.10">
    <property type="match status" value="1"/>
</dbReference>
<dbReference type="Gene3D" id="3.20.20.80">
    <property type="entry name" value="Glycosidases"/>
    <property type="match status" value="1"/>
</dbReference>
<gene>
    <name evidence="6" type="primary">CHT4_1</name>
    <name evidence="6" type="ORF">Sste5346_002634</name>
</gene>
<reference evidence="6 7" key="1">
    <citation type="journal article" date="2024" name="IMA Fungus">
        <title>IMA Genome - F19 : A genome assembly and annotation guide to empower mycologists, including annotated draft genome sequences of Ceratocystis pirilliformis, Diaporthe australafricana, Fusarium ophioides, Paecilomyces lecythidis, and Sporothrix stenoceras.</title>
        <authorList>
            <person name="Aylward J."/>
            <person name="Wilson A.M."/>
            <person name="Visagie C.M."/>
            <person name="Spraker J."/>
            <person name="Barnes I."/>
            <person name="Buitendag C."/>
            <person name="Ceriani C."/>
            <person name="Del Mar Angel L."/>
            <person name="du Plessis D."/>
            <person name="Fuchs T."/>
            <person name="Gasser K."/>
            <person name="Kramer D."/>
            <person name="Li W."/>
            <person name="Munsamy K."/>
            <person name="Piso A."/>
            <person name="Price J.L."/>
            <person name="Sonnekus B."/>
            <person name="Thomas C."/>
            <person name="van der Nest A."/>
            <person name="van Dijk A."/>
            <person name="van Heerden A."/>
            <person name="van Vuuren N."/>
            <person name="Yilmaz N."/>
            <person name="Duong T.A."/>
            <person name="van der Merwe N.A."/>
            <person name="Wingfield M.J."/>
            <person name="Wingfield B.D."/>
        </authorList>
    </citation>
    <scope>NUCLEOTIDE SEQUENCE [LARGE SCALE GENOMIC DNA]</scope>
    <source>
        <strain evidence="6 7">CMW 5346</strain>
    </source>
</reference>
<proteinExistence type="inferred from homology"/>
<sequence length="454" mass="47990">MKSLSVAAIFWLLATQVSAAPSQLKNRAAGLNPAPNTWPNATTPSSSACRARSPTSTGSIPSSTAVPSDSGFTSALYFTNGGLIQPNQLPVSSISHVLYAFASIANDGTVSSSSAADAGSASGIDSVDGTTGIAAGHVAQFFALKQANRHLKVQLSIGGYGSGDTFSAAASTEATRQQFANTTVQLVTDWGFDGADIDWEYITTAKDKANAILLLKATREAFDAYAAQHTPGYHFLITFASPAGADHYQAMNLTAMDKYLDAWNLMAYDYAGSWGTTASHQANIFANPSVANSTVVNTDTVLSYYFSQGVVPSKINLGLPLYGRSFDATAGLGDAYNGVGPGNIEQGVWSYKSLPLPGAYETYDDKAVGAYSYDETSQQLITYDNPESAFNKALYIKRKGLGGAFFWEANGDAEDERSLVSLFAKQFAQPASGENLLSYPTSKYQNIRQGTATS</sequence>
<dbReference type="PROSITE" id="PS51910">
    <property type="entry name" value="GH18_2"/>
    <property type="match status" value="1"/>
</dbReference>
<dbReference type="Pfam" id="PF00704">
    <property type="entry name" value="Glyco_hydro_18"/>
    <property type="match status" value="1"/>
</dbReference>
<comment type="caution">
    <text evidence="6">The sequence shown here is derived from an EMBL/GenBank/DDBJ whole genome shotgun (WGS) entry which is preliminary data.</text>
</comment>
<dbReference type="PANTHER" id="PTHR11177:SF384">
    <property type="entry name" value="CHITINASE"/>
    <property type="match status" value="1"/>
</dbReference>
<dbReference type="CDD" id="cd06548">
    <property type="entry name" value="GH18_chitinase"/>
    <property type="match status" value="1"/>
</dbReference>
<feature type="chain" id="PRO_5046813337" description="chitinase" evidence="4">
    <location>
        <begin position="20"/>
        <end position="454"/>
    </location>
</feature>
<keyword evidence="7" id="KW-1185">Reference proteome</keyword>
<dbReference type="EC" id="3.2.1.14" evidence="2"/>
<feature type="signal peptide" evidence="4">
    <location>
        <begin position="1"/>
        <end position="19"/>
    </location>
</feature>
<evidence type="ECO:0000256" key="4">
    <source>
        <dbReference type="SAM" id="SignalP"/>
    </source>
</evidence>
<feature type="compositionally biased region" description="Low complexity" evidence="3">
    <location>
        <begin position="32"/>
        <end position="64"/>
    </location>
</feature>
<dbReference type="InterPro" id="IPR017853">
    <property type="entry name" value="GH"/>
</dbReference>
<organism evidence="6 7">
    <name type="scientific">Sporothrix stenoceras</name>
    <dbReference type="NCBI Taxonomy" id="5173"/>
    <lineage>
        <taxon>Eukaryota</taxon>
        <taxon>Fungi</taxon>
        <taxon>Dikarya</taxon>
        <taxon>Ascomycota</taxon>
        <taxon>Pezizomycotina</taxon>
        <taxon>Sordariomycetes</taxon>
        <taxon>Sordariomycetidae</taxon>
        <taxon>Ophiostomatales</taxon>
        <taxon>Ophiostomataceae</taxon>
        <taxon>Sporothrix</taxon>
    </lineage>
</organism>
<dbReference type="InterPro" id="IPR029070">
    <property type="entry name" value="Chitinase_insertion_sf"/>
</dbReference>
<dbReference type="Proteomes" id="UP001583186">
    <property type="component" value="Unassembled WGS sequence"/>
</dbReference>
<accession>A0ABR3ZGD0</accession>
<dbReference type="SUPFAM" id="SSF51445">
    <property type="entry name" value="(Trans)glycosidases"/>
    <property type="match status" value="1"/>
</dbReference>
<keyword evidence="6" id="KW-0326">Glycosidase</keyword>
<feature type="region of interest" description="Disordered" evidence="3">
    <location>
        <begin position="28"/>
        <end position="65"/>
    </location>
</feature>
<dbReference type="SMART" id="SM00636">
    <property type="entry name" value="Glyco_18"/>
    <property type="match status" value="1"/>
</dbReference>
<dbReference type="PANTHER" id="PTHR11177">
    <property type="entry name" value="CHITINASE"/>
    <property type="match status" value="1"/>
</dbReference>
<dbReference type="InterPro" id="IPR011583">
    <property type="entry name" value="Chitinase_II/V-like_cat"/>
</dbReference>
<evidence type="ECO:0000313" key="7">
    <source>
        <dbReference type="Proteomes" id="UP001583186"/>
    </source>
</evidence>
<evidence type="ECO:0000256" key="2">
    <source>
        <dbReference type="ARBA" id="ARBA00012729"/>
    </source>
</evidence>
<evidence type="ECO:0000256" key="1">
    <source>
        <dbReference type="ARBA" id="ARBA00008682"/>
    </source>
</evidence>
<dbReference type="SUPFAM" id="SSF54556">
    <property type="entry name" value="Chitinase insertion domain"/>
    <property type="match status" value="1"/>
</dbReference>
<keyword evidence="4" id="KW-0732">Signal</keyword>
<dbReference type="InterPro" id="IPR001223">
    <property type="entry name" value="Glyco_hydro18_cat"/>
</dbReference>
<dbReference type="EMBL" id="JAWCUI010000011">
    <property type="protein sequence ID" value="KAL1899768.1"/>
    <property type="molecule type" value="Genomic_DNA"/>
</dbReference>